<name>A0A385Q063_9FIRM</name>
<reference evidence="1 2" key="1">
    <citation type="submission" date="2018-09" db="EMBL/GenBank/DDBJ databases">
        <title>Genome sequencing of Lachnoanaerobaculum umeaense DSM 23576.</title>
        <authorList>
            <person name="Kook J.-K."/>
            <person name="Park S.-N."/>
            <person name="Lim Y.K."/>
        </authorList>
    </citation>
    <scope>NUCLEOTIDE SEQUENCE [LARGE SCALE GENOMIC DNA]</scope>
    <source>
        <strain evidence="2">DSM 23576 \ CCUG 58757</strain>
    </source>
</reference>
<dbReference type="AlphaFoldDB" id="A0A385Q063"/>
<organism evidence="1 2">
    <name type="scientific">Lachnoanaerobaculum umeaense</name>
    <dbReference type="NCBI Taxonomy" id="617123"/>
    <lineage>
        <taxon>Bacteria</taxon>
        <taxon>Bacillati</taxon>
        <taxon>Bacillota</taxon>
        <taxon>Clostridia</taxon>
        <taxon>Lachnospirales</taxon>
        <taxon>Lachnospiraceae</taxon>
        <taxon>Lachnoanaerobaculum</taxon>
    </lineage>
</organism>
<sequence>MPKNRQYNRKTKYPDKVTKPKCLVFVRIFLFSSVGIKITYFPTAPLIGNLNLKNNRHKYNLL</sequence>
<dbReference type="KEGG" id="lua:D4A81_07560"/>
<evidence type="ECO:0000313" key="1">
    <source>
        <dbReference type="EMBL" id="AYA99798.1"/>
    </source>
</evidence>
<evidence type="ECO:0000313" key="2">
    <source>
        <dbReference type="Proteomes" id="UP000265562"/>
    </source>
</evidence>
<keyword evidence="2" id="KW-1185">Reference proteome</keyword>
<dbReference type="Proteomes" id="UP000265562">
    <property type="component" value="Chromosome"/>
</dbReference>
<gene>
    <name evidence="1" type="ORF">D4A81_07560</name>
</gene>
<protein>
    <submittedName>
        <fullName evidence="1">Uncharacterized protein</fullName>
    </submittedName>
</protein>
<proteinExistence type="predicted"/>
<accession>A0A385Q063</accession>
<dbReference type="EMBL" id="CP032364">
    <property type="protein sequence ID" value="AYA99798.1"/>
    <property type="molecule type" value="Genomic_DNA"/>
</dbReference>